<dbReference type="Pfam" id="PF06037">
    <property type="entry name" value="DUF922"/>
    <property type="match status" value="1"/>
</dbReference>
<gene>
    <name evidence="1" type="ORF">GGD55_003764</name>
</gene>
<accession>A0A7W8X9B3</accession>
<dbReference type="GO" id="GO:0006508">
    <property type="term" value="P:proteolysis"/>
    <property type="evidence" value="ECO:0007669"/>
    <property type="project" value="UniProtKB-KW"/>
</dbReference>
<keyword evidence="2" id="KW-1185">Reference proteome</keyword>
<dbReference type="PIRSF" id="PIRSF010521">
    <property type="entry name" value="DUF922_bac"/>
    <property type="match status" value="1"/>
</dbReference>
<dbReference type="RefSeq" id="WP_018329264.1">
    <property type="nucleotide sequence ID" value="NZ_JACHBK010000008.1"/>
</dbReference>
<dbReference type="InterPro" id="IPR010321">
    <property type="entry name" value="DUF922"/>
</dbReference>
<evidence type="ECO:0000313" key="1">
    <source>
        <dbReference type="EMBL" id="MBB5537049.1"/>
    </source>
</evidence>
<name>A0A7W8X9B3_9HYPH</name>
<sequence length="199" mass="21852">MKIDVRLCLLAACLAFPPMDTRAEWQAVEKVQPYAIAGRSGAELYASIGERGPKAGGLGRAIAHTNFKLTWTRKYEVQGDACVLVSARPKLIITYTLPKPSEPLAVDTKKNWEAFSAGVHKHELVHGDHIKDMVKKIEAATVGLTVPADPDCKKIKTEMTTRLGALSRAQRQQSRDFDRMDLSDGGNIHQLILALVNGH</sequence>
<keyword evidence="1" id="KW-0378">Hydrolase</keyword>
<dbReference type="GO" id="GO:0008233">
    <property type="term" value="F:peptidase activity"/>
    <property type="evidence" value="ECO:0007669"/>
    <property type="project" value="UniProtKB-KW"/>
</dbReference>
<dbReference type="Proteomes" id="UP000585507">
    <property type="component" value="Unassembled WGS sequence"/>
</dbReference>
<comment type="caution">
    <text evidence="1">The sequence shown here is derived from an EMBL/GenBank/DDBJ whole genome shotgun (WGS) entry which is preliminary data.</text>
</comment>
<reference evidence="1 2" key="1">
    <citation type="submission" date="2020-08" db="EMBL/GenBank/DDBJ databases">
        <title>Genomic Encyclopedia of Type Strains, Phase IV (KMG-V): Genome sequencing to study the core and pangenomes of soil and plant-associated prokaryotes.</title>
        <authorList>
            <person name="Whitman W."/>
        </authorList>
    </citation>
    <scope>NUCLEOTIDE SEQUENCE [LARGE SCALE GENOMIC DNA]</scope>
    <source>
        <strain evidence="1 2">SEMIA 4084</strain>
    </source>
</reference>
<organism evidence="1 2">
    <name type="scientific">Rhizobium giardinii</name>
    <dbReference type="NCBI Taxonomy" id="56731"/>
    <lineage>
        <taxon>Bacteria</taxon>
        <taxon>Pseudomonadati</taxon>
        <taxon>Pseudomonadota</taxon>
        <taxon>Alphaproteobacteria</taxon>
        <taxon>Hyphomicrobiales</taxon>
        <taxon>Rhizobiaceae</taxon>
        <taxon>Rhizobium/Agrobacterium group</taxon>
        <taxon>Rhizobium</taxon>
    </lineage>
</organism>
<keyword evidence="1" id="KW-0645">Protease</keyword>
<dbReference type="AlphaFoldDB" id="A0A7W8X9B3"/>
<proteinExistence type="predicted"/>
<dbReference type="EMBL" id="JACHBK010000008">
    <property type="protein sequence ID" value="MBB5537049.1"/>
    <property type="molecule type" value="Genomic_DNA"/>
</dbReference>
<protein>
    <submittedName>
        <fullName evidence="1">Putative secreted Zn-dependent protease</fullName>
    </submittedName>
</protein>
<evidence type="ECO:0000313" key="2">
    <source>
        <dbReference type="Proteomes" id="UP000585507"/>
    </source>
</evidence>